<evidence type="ECO:0000313" key="8">
    <source>
        <dbReference type="Proteomes" id="UP000256486"/>
    </source>
</evidence>
<sequence length="252" mass="26350">MTTQVADPGLTVSGLSVQYGKAQALRNISFSAPPGTVTAIAGPNGAGKSSLLLGIYGSVQASGEVGLGGVALAGVTARKRARQIAIVPQGRQLFPSMTVRENLQIMADMLSLERTAVDHALDRFPVLRTRSKALAGVMSGGEQQMMVVARALMGRPDVLLLDETMTGLAPLIVTQIIDVVRELAASGVAIVMAEPSIRSLHRVIDRGYVLIRGEIVGSSESGTGLDLLLEQHMGFSADTASDSRADKGTETE</sequence>
<dbReference type="InterPro" id="IPR003439">
    <property type="entry name" value="ABC_transporter-like_ATP-bd"/>
</dbReference>
<dbReference type="AlphaFoldDB" id="A0A3E0VFL6"/>
<dbReference type="PROSITE" id="PS00211">
    <property type="entry name" value="ABC_TRANSPORTER_1"/>
    <property type="match status" value="1"/>
</dbReference>
<dbReference type="PANTHER" id="PTHR43820:SF6">
    <property type="entry name" value="ABC TRANSPORTER ATP-BINDING PROTEIN"/>
    <property type="match status" value="1"/>
</dbReference>
<evidence type="ECO:0000256" key="4">
    <source>
        <dbReference type="ARBA" id="ARBA00022840"/>
    </source>
</evidence>
<dbReference type="GO" id="GO:0015807">
    <property type="term" value="P:L-amino acid transport"/>
    <property type="evidence" value="ECO:0007669"/>
    <property type="project" value="TreeGrafter"/>
</dbReference>
<dbReference type="PANTHER" id="PTHR43820">
    <property type="entry name" value="HIGH-AFFINITY BRANCHED-CHAIN AMINO ACID TRANSPORT ATP-BINDING PROTEIN LIVF"/>
    <property type="match status" value="1"/>
</dbReference>
<dbReference type="RefSeq" id="WP_116413926.1">
    <property type="nucleotide sequence ID" value="NZ_NBWZ01000001.1"/>
</dbReference>
<evidence type="ECO:0000313" key="7">
    <source>
        <dbReference type="EMBL" id="RFA08521.1"/>
    </source>
</evidence>
<dbReference type="SUPFAM" id="SSF52540">
    <property type="entry name" value="P-loop containing nucleoside triphosphate hydrolases"/>
    <property type="match status" value="1"/>
</dbReference>
<dbReference type="Gene3D" id="3.40.50.300">
    <property type="entry name" value="P-loop containing nucleotide triphosphate hydrolases"/>
    <property type="match status" value="1"/>
</dbReference>
<dbReference type="Pfam" id="PF00005">
    <property type="entry name" value="ABC_tran"/>
    <property type="match status" value="1"/>
</dbReference>
<dbReference type="GO" id="GO:0015658">
    <property type="term" value="F:branched-chain amino acid transmembrane transporter activity"/>
    <property type="evidence" value="ECO:0007669"/>
    <property type="project" value="TreeGrafter"/>
</dbReference>
<dbReference type="GO" id="GO:0016887">
    <property type="term" value="F:ATP hydrolysis activity"/>
    <property type="evidence" value="ECO:0007669"/>
    <property type="project" value="InterPro"/>
</dbReference>
<comment type="caution">
    <text evidence="7">The sequence shown here is derived from an EMBL/GenBank/DDBJ whole genome shotgun (WGS) entry which is preliminary data.</text>
</comment>
<dbReference type="InterPro" id="IPR003593">
    <property type="entry name" value="AAA+_ATPase"/>
</dbReference>
<name>A0A3E0VFL6_9MICO</name>
<dbReference type="Proteomes" id="UP000256486">
    <property type="component" value="Unassembled WGS sequence"/>
</dbReference>
<organism evidence="7 8">
    <name type="scientific">Subtercola boreus</name>
    <dbReference type="NCBI Taxonomy" id="120213"/>
    <lineage>
        <taxon>Bacteria</taxon>
        <taxon>Bacillati</taxon>
        <taxon>Actinomycetota</taxon>
        <taxon>Actinomycetes</taxon>
        <taxon>Micrococcales</taxon>
        <taxon>Microbacteriaceae</taxon>
        <taxon>Subtercola</taxon>
    </lineage>
</organism>
<evidence type="ECO:0000256" key="5">
    <source>
        <dbReference type="ARBA" id="ARBA00022970"/>
    </source>
</evidence>
<dbReference type="InterPro" id="IPR052156">
    <property type="entry name" value="BCAA_Transport_ATP-bd_LivF"/>
</dbReference>
<evidence type="ECO:0000256" key="1">
    <source>
        <dbReference type="ARBA" id="ARBA00005417"/>
    </source>
</evidence>
<dbReference type="InterPro" id="IPR017871">
    <property type="entry name" value="ABC_transporter-like_CS"/>
</dbReference>
<dbReference type="OrthoDB" id="9128957at2"/>
<keyword evidence="3" id="KW-0547">Nucleotide-binding</keyword>
<evidence type="ECO:0000256" key="2">
    <source>
        <dbReference type="ARBA" id="ARBA00022448"/>
    </source>
</evidence>
<evidence type="ECO:0000259" key="6">
    <source>
        <dbReference type="PROSITE" id="PS50893"/>
    </source>
</evidence>
<comment type="similarity">
    <text evidence="1">Belongs to the ABC transporter superfamily.</text>
</comment>
<feature type="domain" description="ABC transporter" evidence="6">
    <location>
        <begin position="10"/>
        <end position="237"/>
    </location>
</feature>
<proteinExistence type="inferred from homology"/>
<evidence type="ECO:0000256" key="3">
    <source>
        <dbReference type="ARBA" id="ARBA00022741"/>
    </source>
</evidence>
<keyword evidence="4" id="KW-0067">ATP-binding</keyword>
<keyword evidence="2" id="KW-0813">Transport</keyword>
<keyword evidence="5" id="KW-0029">Amino-acid transport</keyword>
<reference evidence="7 8" key="1">
    <citation type="submission" date="2017-04" db="EMBL/GenBank/DDBJ databases">
        <title>Comparative genome analysis of Subtercola boreus.</title>
        <authorList>
            <person name="Cho Y.-J."/>
            <person name="Cho A."/>
            <person name="Kim O.-S."/>
            <person name="Lee J.-I."/>
        </authorList>
    </citation>
    <scope>NUCLEOTIDE SEQUENCE [LARGE SCALE GENOMIC DNA]</scope>
    <source>
        <strain evidence="7 8">K300</strain>
    </source>
</reference>
<dbReference type="EMBL" id="NBWZ01000001">
    <property type="protein sequence ID" value="RFA08521.1"/>
    <property type="molecule type" value="Genomic_DNA"/>
</dbReference>
<keyword evidence="8" id="KW-1185">Reference proteome</keyword>
<accession>A0A3E0VFL6</accession>
<protein>
    <recommendedName>
        <fullName evidence="6">ABC transporter domain-containing protein</fullName>
    </recommendedName>
</protein>
<dbReference type="InterPro" id="IPR027417">
    <property type="entry name" value="P-loop_NTPase"/>
</dbReference>
<dbReference type="GO" id="GO:0005524">
    <property type="term" value="F:ATP binding"/>
    <property type="evidence" value="ECO:0007669"/>
    <property type="project" value="UniProtKB-KW"/>
</dbReference>
<dbReference type="PROSITE" id="PS50893">
    <property type="entry name" value="ABC_TRANSPORTER_2"/>
    <property type="match status" value="1"/>
</dbReference>
<gene>
    <name evidence="7" type="ORF">B7R54_04245</name>
</gene>
<dbReference type="SMART" id="SM00382">
    <property type="entry name" value="AAA"/>
    <property type="match status" value="1"/>
</dbReference>